<feature type="compositionally biased region" description="Polar residues" evidence="3">
    <location>
        <begin position="278"/>
        <end position="301"/>
    </location>
</feature>
<feature type="repeat" description="ANK" evidence="1">
    <location>
        <begin position="79"/>
        <end position="111"/>
    </location>
</feature>
<feature type="compositionally biased region" description="Basic and acidic residues" evidence="3">
    <location>
        <begin position="313"/>
        <end position="333"/>
    </location>
</feature>
<feature type="coiled-coil region" evidence="2">
    <location>
        <begin position="1424"/>
        <end position="1521"/>
    </location>
</feature>
<name>A0AAV2T4A6_CALDB</name>
<dbReference type="Pfam" id="PF12796">
    <property type="entry name" value="Ank_2"/>
    <property type="match status" value="2"/>
</dbReference>
<dbReference type="PROSITE" id="PS50297">
    <property type="entry name" value="ANK_REP_REGION"/>
    <property type="match status" value="3"/>
</dbReference>
<feature type="compositionally biased region" description="Basic and acidic residues" evidence="3">
    <location>
        <begin position="1810"/>
        <end position="1821"/>
    </location>
</feature>
<feature type="region of interest" description="Disordered" evidence="3">
    <location>
        <begin position="13"/>
        <end position="45"/>
    </location>
</feature>
<feature type="compositionally biased region" description="Polar residues" evidence="3">
    <location>
        <begin position="2087"/>
        <end position="2097"/>
    </location>
</feature>
<feature type="region of interest" description="Disordered" evidence="3">
    <location>
        <begin position="1122"/>
        <end position="1264"/>
    </location>
</feature>
<dbReference type="InterPro" id="IPR036770">
    <property type="entry name" value="Ankyrin_rpt-contain_sf"/>
</dbReference>
<feature type="region of interest" description="Disordered" evidence="3">
    <location>
        <begin position="276"/>
        <end position="360"/>
    </location>
</feature>
<feature type="region of interest" description="Disordered" evidence="3">
    <location>
        <begin position="447"/>
        <end position="469"/>
    </location>
</feature>
<dbReference type="SUPFAM" id="SSF48403">
    <property type="entry name" value="Ankyrin repeat"/>
    <property type="match status" value="1"/>
</dbReference>
<proteinExistence type="predicted"/>
<evidence type="ECO:0000313" key="5">
    <source>
        <dbReference type="Proteomes" id="UP001497525"/>
    </source>
</evidence>
<feature type="compositionally biased region" description="Basic residues" evidence="3">
    <location>
        <begin position="1179"/>
        <end position="1190"/>
    </location>
</feature>
<evidence type="ECO:0000256" key="2">
    <source>
        <dbReference type="SAM" id="Coils"/>
    </source>
</evidence>
<protein>
    <recommendedName>
        <fullName evidence="6">Ankyrin repeat domain-containing protein 26</fullName>
    </recommendedName>
</protein>
<organism evidence="4 5">
    <name type="scientific">Calicophoron daubneyi</name>
    <name type="common">Rumen fluke</name>
    <name type="synonym">Paramphistomum daubneyi</name>
    <dbReference type="NCBI Taxonomy" id="300641"/>
    <lineage>
        <taxon>Eukaryota</taxon>
        <taxon>Metazoa</taxon>
        <taxon>Spiralia</taxon>
        <taxon>Lophotrochozoa</taxon>
        <taxon>Platyhelminthes</taxon>
        <taxon>Trematoda</taxon>
        <taxon>Digenea</taxon>
        <taxon>Plagiorchiida</taxon>
        <taxon>Pronocephalata</taxon>
        <taxon>Paramphistomoidea</taxon>
        <taxon>Paramphistomidae</taxon>
        <taxon>Calicophoron</taxon>
    </lineage>
</organism>
<evidence type="ECO:0000313" key="4">
    <source>
        <dbReference type="EMBL" id="CAL5131994.1"/>
    </source>
</evidence>
<dbReference type="InterPro" id="IPR002110">
    <property type="entry name" value="Ankyrin_rpt"/>
</dbReference>
<feature type="compositionally biased region" description="Polar residues" evidence="3">
    <location>
        <begin position="1044"/>
        <end position="1053"/>
    </location>
</feature>
<reference evidence="4" key="1">
    <citation type="submission" date="2024-06" db="EMBL/GenBank/DDBJ databases">
        <authorList>
            <person name="Liu X."/>
            <person name="Lenzi L."/>
            <person name="Haldenby T S."/>
            <person name="Uol C."/>
        </authorList>
    </citation>
    <scope>NUCLEOTIDE SEQUENCE</scope>
</reference>
<feature type="coiled-coil region" evidence="2">
    <location>
        <begin position="1967"/>
        <end position="1994"/>
    </location>
</feature>
<dbReference type="PANTHER" id="PTHR24147">
    <property type="entry name" value="ANKYRIN REPEAT DOMAIN 36-RELATED"/>
    <property type="match status" value="1"/>
</dbReference>
<feature type="compositionally biased region" description="Polar residues" evidence="3">
    <location>
        <begin position="663"/>
        <end position="677"/>
    </location>
</feature>
<feature type="compositionally biased region" description="Polar residues" evidence="3">
    <location>
        <begin position="1229"/>
        <end position="1257"/>
    </location>
</feature>
<feature type="compositionally biased region" description="Basic and acidic residues" evidence="3">
    <location>
        <begin position="1009"/>
        <end position="1018"/>
    </location>
</feature>
<feature type="compositionally biased region" description="Basic and acidic residues" evidence="3">
    <location>
        <begin position="583"/>
        <end position="593"/>
    </location>
</feature>
<feature type="region of interest" description="Disordered" evidence="3">
    <location>
        <begin position="978"/>
        <end position="1066"/>
    </location>
</feature>
<feature type="coiled-coil region" evidence="2">
    <location>
        <begin position="1336"/>
        <end position="1363"/>
    </location>
</feature>
<keyword evidence="1" id="KW-0040">ANK repeat</keyword>
<dbReference type="PANTHER" id="PTHR24147:SF53">
    <property type="entry name" value="ANKYRIN REPEAT DOMAIN 26"/>
    <property type="match status" value="1"/>
</dbReference>
<feature type="region of interest" description="Disordered" evidence="3">
    <location>
        <begin position="502"/>
        <end position="550"/>
    </location>
</feature>
<evidence type="ECO:0000256" key="3">
    <source>
        <dbReference type="SAM" id="MobiDB-lite"/>
    </source>
</evidence>
<dbReference type="PROSITE" id="PS50088">
    <property type="entry name" value="ANK_REPEAT"/>
    <property type="match status" value="4"/>
</dbReference>
<accession>A0AAV2T4A6</accession>
<feature type="region of interest" description="Disordered" evidence="3">
    <location>
        <begin position="583"/>
        <end position="773"/>
    </location>
</feature>
<comment type="caution">
    <text evidence="4">The sequence shown here is derived from an EMBL/GenBank/DDBJ whole genome shotgun (WGS) entry which is preliminary data.</text>
</comment>
<feature type="repeat" description="ANK" evidence="1">
    <location>
        <begin position="211"/>
        <end position="243"/>
    </location>
</feature>
<keyword evidence="2" id="KW-0175">Coiled coil</keyword>
<feature type="coiled-coil region" evidence="2">
    <location>
        <begin position="1589"/>
        <end position="1630"/>
    </location>
</feature>
<feature type="compositionally biased region" description="Polar residues" evidence="3">
    <location>
        <begin position="502"/>
        <end position="527"/>
    </location>
</feature>
<feature type="region of interest" description="Disordered" evidence="3">
    <location>
        <begin position="1850"/>
        <end position="1878"/>
    </location>
</feature>
<feature type="compositionally biased region" description="Basic residues" evidence="3">
    <location>
        <begin position="2070"/>
        <end position="2079"/>
    </location>
</feature>
<evidence type="ECO:0000256" key="1">
    <source>
        <dbReference type="PROSITE-ProRule" id="PRU00023"/>
    </source>
</evidence>
<evidence type="ECO:0008006" key="6">
    <source>
        <dbReference type="Google" id="ProtNLM"/>
    </source>
</evidence>
<feature type="compositionally biased region" description="Basic and acidic residues" evidence="3">
    <location>
        <begin position="1216"/>
        <end position="1228"/>
    </location>
</feature>
<sequence length="2265" mass="252622">MKKFLDRLYHRRSRSGSPFGSVRSRESVGDINNANSGGHSLREKFSEKDLPKLHRAVLQSNLEKVRILVKREPMLGDKENRTPLHIACALGDANIARELLEFNARVNVTDNDLETPLMKAIAARSQPCVELLVAYKADLTFQDKYGDAAIHQAVRIGCIPILSTLLNAGVCINTHNQHGLTPLHLAVDKKDISVINFLLHNGVEVNCVDSAGRSALMLACINGNKTILDLLLENEADPQLRDKNGLTAAKYAKLHGHDDCRLSVLAALKRSRKMLASFPSNSSDGDNTETSQKSLNDSNLALHSRSRASSVLIDDHSHSSKVELDSKNERSGRPSDTSETIDEESIENGGDYGSYSEVESSSFSDGNVVLIGEIANSQVEEEQARSDPIHVAVSKSALVTNREETVVTGRPGIFIAVSKREPNNGSKDSLSGPKSVEEVVSFKLESQTEAKALSPTRGGTQPDLKIPTSPDVYSQEVAEVIPFTIPASNRLDEIQEDLVQPQNHSLDYSRPVSNSPKKRTPSLTRSDASFPGQNRIHGGSTIPSPSPQVPLVSVSSVASTIDQHVTLSDASLLHDSTHENLAEEKATNWENKRKLQINGKNVGFEPRKQSPPAPPIASSPKCQQNEEEDSWNSDSDSKAQDQMAAVEATLRRKIREHAAISFLSRSTGKSSSQNDTPLPQPGLKISISGEDGILQADNPDNSRWDSDENEEEDEKDKLQQPNTKQGVADLASGSKSSGAPFLNAEHQSYGLDGWKKPLTTGDDWDTPDDNSNLELSMEKQKNCEKQDDNIKRLNEQMQNSPLNGMAYGPLKKAVEWDSSMDDTTVASASDDEEDTDTLERIEGKDLKKTTVQNFEDQFPVVRCNQPVPGLPLTEKRPVQRQIHIGNGPAEGQVVVSVHSFASADEESEEANLSPIAEAEEEQGECQVNKASIDGCTNFPTSKKDITPGLKFFSGDNDAEQNVNPNLTVLLTHSARSSDPLSANRIPLTEGPASQLLGVPPSNIIQPSKKNSEEAHQDIRQSAAANLSSPGGLNRLSHENDGGHASSTTANYSTLDGVPTMSDQPKMNETFTKYGAFQSDQRSTDVQSIVQDGALSPKEHENMSTLNRYAVFGADELSTISSKSAGSIHSGRRFPQTDIEGLPTDSNKISPCPDASLRKETGDTISGDRRQYENYSVPKRLPRKMRSRKDHGKNSLDDLSVEDTESVTLASTTEPVPFKEDVTEEEKQKSLNISSNLANVTMSESDNPSPRSTIFSHASTDHSIRNAEEAPSDILDGHSSPKDHEVIRMDTNEPVLDRFPHKTAYQFPVVRQMSTEQDGCDEEDALRIKLVRALQALREEHASHEQIENARDAAEARVRELTLKQAALVTMEAAGCKPDDATNLSETESFLQTNAQLMQLKFNLSQEHDEKKNLECVLEQNMEFLRFKENEIAKLQSDKMKAESELAQLTEMLNHMSAERKKVDHLVEQLIDEAKKHKMDARRLEQLKTELETLRKRLEQERVQWSEEVRNLKKDVEAIRALQIEQTSLYKAEQMRNLYTRPTTDKAVVCELTRDVSDQSVQAQTDFDPHSQITANSMKYVVNPDTEKLVEEWKSKYAKVKEELTERQAQIEHLEKVQQEIENCLKETELKLFETMETDKFLYGDLSKLLLADEDAECSEISRGCFRNSERSRLQALLRVLESNQVHCAQTITGARQSLQRFVNGDQATSEINQKQTENVQKVTLEQLSLLGQQLTTSETEMEELRAAARLAQEQYNEEVDSLRKLLSQSEMQMEKLRQEMDSAENSRVNDKHQTEIVKTPSEIKSTQTDNHSEAEKTKLDESSPIVREMLIRLEQAEIKMDDLIRSTKSLSGDGVRGRDNGCQETEASPVDSKLVSERSTQIRTPDLCDFRTPQQLRSHHSSCLSSCTHLHPGHVFCSENAVMRGNGCIGRNEYTATPILQDAQQPTNYPPSHRTLARHLSVPEGELSSLRRRVADLEADREWLARENDRLCERTDKQRKLTEKLTNRLNQPNYQQTLTSPFVPPLPYSLPTPMVPPVQYIMPSYPPSFPYPPNNAWSVNTNPPEEYTPRRRSVRRNRKRSVDEGSTHPSQSPRRTTLQANYSGHCCMNSIPTELHQPGHQPASTWSIDAADEESVEDESANAQLLSDRHLMNKKKLTEQICDDVFLQLKPELDKSILKHLEASDASRYAKSPQTNPLIFVDMQAEKGVRIAGDTSLPYQSKTTSMILLDAERSLRNIQNRHRLNSRPNVESESYIDYLKAKYFV</sequence>
<feature type="repeat" description="ANK" evidence="1">
    <location>
        <begin position="178"/>
        <end position="210"/>
    </location>
</feature>
<feature type="repeat" description="ANK" evidence="1">
    <location>
        <begin position="145"/>
        <end position="177"/>
    </location>
</feature>
<dbReference type="Proteomes" id="UP001497525">
    <property type="component" value="Unassembled WGS sequence"/>
</dbReference>
<feature type="coiled-coil region" evidence="2">
    <location>
        <begin position="1734"/>
        <end position="1793"/>
    </location>
</feature>
<gene>
    <name evidence="4" type="ORF">CDAUBV1_LOCUS4513</name>
</gene>
<feature type="compositionally biased region" description="Basic and acidic residues" evidence="3">
    <location>
        <begin position="1155"/>
        <end position="1171"/>
    </location>
</feature>
<dbReference type="InterPro" id="IPR050657">
    <property type="entry name" value="Ankyrin_repeat_domain"/>
</dbReference>
<dbReference type="EMBL" id="CAXLJL010000112">
    <property type="protein sequence ID" value="CAL5131994.1"/>
    <property type="molecule type" value="Genomic_DNA"/>
</dbReference>
<feature type="region of interest" description="Disordered" evidence="3">
    <location>
        <begin position="2060"/>
        <end position="2097"/>
    </location>
</feature>
<dbReference type="SMART" id="SM00248">
    <property type="entry name" value="ANK"/>
    <property type="match status" value="5"/>
</dbReference>
<feature type="region of interest" description="Disordered" evidence="3">
    <location>
        <begin position="1798"/>
        <end position="1821"/>
    </location>
</feature>
<dbReference type="Gene3D" id="1.25.40.20">
    <property type="entry name" value="Ankyrin repeat-containing domain"/>
    <property type="match status" value="1"/>
</dbReference>